<keyword evidence="2" id="KW-1185">Reference proteome</keyword>
<comment type="caution">
    <text evidence="1">The sequence shown here is derived from an EMBL/GenBank/DDBJ whole genome shotgun (WGS) entry which is preliminary data.</text>
</comment>
<feature type="non-terminal residue" evidence="1">
    <location>
        <position position="1"/>
    </location>
</feature>
<accession>A0A9N9P0H0</accession>
<dbReference type="AlphaFoldDB" id="A0A9N9P0H0"/>
<feature type="non-terminal residue" evidence="1">
    <location>
        <position position="64"/>
    </location>
</feature>
<reference evidence="1" key="1">
    <citation type="submission" date="2021-06" db="EMBL/GenBank/DDBJ databases">
        <authorList>
            <person name="Kallberg Y."/>
            <person name="Tangrot J."/>
            <person name="Rosling A."/>
        </authorList>
    </citation>
    <scope>NUCLEOTIDE SEQUENCE</scope>
    <source>
        <strain evidence="1">IN212</strain>
    </source>
</reference>
<organism evidence="1 2">
    <name type="scientific">Racocetra fulgida</name>
    <dbReference type="NCBI Taxonomy" id="60492"/>
    <lineage>
        <taxon>Eukaryota</taxon>
        <taxon>Fungi</taxon>
        <taxon>Fungi incertae sedis</taxon>
        <taxon>Mucoromycota</taxon>
        <taxon>Glomeromycotina</taxon>
        <taxon>Glomeromycetes</taxon>
        <taxon>Diversisporales</taxon>
        <taxon>Gigasporaceae</taxon>
        <taxon>Racocetra</taxon>
    </lineage>
</organism>
<evidence type="ECO:0000313" key="1">
    <source>
        <dbReference type="EMBL" id="CAG8780681.1"/>
    </source>
</evidence>
<dbReference type="EMBL" id="CAJVPZ010052561">
    <property type="protein sequence ID" value="CAG8780681.1"/>
    <property type="molecule type" value="Genomic_DNA"/>
</dbReference>
<proteinExistence type="predicted"/>
<sequence length="64" mass="7377">ENSHTSNTLTTVIDAFSYTDFEKISCQGDTLTLARNRLERKTRSPMRLRNTNIEVNQDITNTDE</sequence>
<gene>
    <name evidence="1" type="ORF">RFULGI_LOCUS15790</name>
</gene>
<evidence type="ECO:0000313" key="2">
    <source>
        <dbReference type="Proteomes" id="UP000789396"/>
    </source>
</evidence>
<name>A0A9N9P0H0_9GLOM</name>
<protein>
    <submittedName>
        <fullName evidence="1">889_t:CDS:1</fullName>
    </submittedName>
</protein>
<dbReference type="Proteomes" id="UP000789396">
    <property type="component" value="Unassembled WGS sequence"/>
</dbReference>